<dbReference type="PANTHER" id="PTHR10468:SF0">
    <property type="entry name" value="ALPHA-1,3-MANNOSYL-GLYCOPROTEIN 2-BETA-N-ACETYLGLUCOSAMINYLTRANSFERASE"/>
    <property type="match status" value="1"/>
</dbReference>
<comment type="function">
    <text evidence="16 20">Initiates complex N-linked carbohydrate formation. Essential for the conversion of high-mannose to hybrid and complex N-glycans.</text>
</comment>
<dbReference type="SUPFAM" id="SSF53448">
    <property type="entry name" value="Nucleotide-diphospho-sugar transferases"/>
    <property type="match status" value="1"/>
</dbReference>
<dbReference type="GO" id="GO:0006487">
    <property type="term" value="P:protein N-linked glycosylation"/>
    <property type="evidence" value="ECO:0007669"/>
    <property type="project" value="TreeGrafter"/>
</dbReference>
<dbReference type="Pfam" id="PF03071">
    <property type="entry name" value="GNT-I"/>
    <property type="match status" value="1"/>
</dbReference>
<accession>A0A8S3Z3H6</accession>
<keyword evidence="5" id="KW-0963">Cytoplasm</keyword>
<comment type="subcellular location">
    <subcellularLocation>
        <location evidence="2">Cytoplasm</location>
        <location evidence="2">Perinuclear region</location>
    </subcellularLocation>
    <subcellularLocation>
        <location evidence="1 20">Golgi apparatus membrane</location>
        <topology evidence="1 20">Single-pass type II membrane protein</topology>
    </subcellularLocation>
</comment>
<dbReference type="AlphaFoldDB" id="A0A8S3Z3H6"/>
<evidence type="ECO:0000256" key="3">
    <source>
        <dbReference type="ARBA" id="ARBA00004922"/>
    </source>
</evidence>
<comment type="caution">
    <text evidence="21">The sequence shown here is derived from an EMBL/GenBank/DDBJ whole genome shotgun (WGS) entry which is preliminary data.</text>
</comment>
<evidence type="ECO:0000256" key="13">
    <source>
        <dbReference type="ARBA" id="ARBA00023136"/>
    </source>
</evidence>
<dbReference type="InterPro" id="IPR004139">
    <property type="entry name" value="Glyco_trans_13"/>
</dbReference>
<comment type="similarity">
    <text evidence="4 20">Belongs to the glycosyltransferase 13 family.</text>
</comment>
<evidence type="ECO:0000313" key="22">
    <source>
        <dbReference type="Proteomes" id="UP000678393"/>
    </source>
</evidence>
<keyword evidence="7" id="KW-0808">Transferase</keyword>
<dbReference type="Proteomes" id="UP000678393">
    <property type="component" value="Unassembled WGS sequence"/>
</dbReference>
<dbReference type="GO" id="GO:0000139">
    <property type="term" value="C:Golgi membrane"/>
    <property type="evidence" value="ECO:0007669"/>
    <property type="project" value="UniProtKB-SubCell"/>
</dbReference>
<evidence type="ECO:0000256" key="7">
    <source>
        <dbReference type="ARBA" id="ARBA00022679"/>
    </source>
</evidence>
<evidence type="ECO:0000256" key="18">
    <source>
        <dbReference type="ARBA" id="ARBA00041712"/>
    </source>
</evidence>
<evidence type="ECO:0000256" key="8">
    <source>
        <dbReference type="ARBA" id="ARBA00022692"/>
    </source>
</evidence>
<dbReference type="FunFam" id="3.90.550.10:FF:000055">
    <property type="entry name" value="Alpha-1,3-mannosyl-glycoprotein 2-beta-N-acetylglucosaminyltransferase"/>
    <property type="match status" value="1"/>
</dbReference>
<dbReference type="InterPro" id="IPR052261">
    <property type="entry name" value="Glycosyltransferase_13"/>
</dbReference>
<dbReference type="GO" id="GO:0030145">
    <property type="term" value="F:manganese ion binding"/>
    <property type="evidence" value="ECO:0007669"/>
    <property type="project" value="UniProtKB-UniRule"/>
</dbReference>
<keyword evidence="12 20" id="KW-0333">Golgi apparatus</keyword>
<keyword evidence="11 20" id="KW-1133">Transmembrane helix</keyword>
<sequence length="437" mass="50543">MSRLISLRFKKIHLVLLFGCVFLVWNFITFYTLSSKPRPMNTDKEIQLVNQLQALEKAMSKQAEDNRKILSGLQHLKDTNSTNSNMNLTNSNKEGVLPILMIACDRTSVSRALDKLLEYRPSASKFPIIVSQDCGHAETAEVIHKYVVSHNITHLKQPDLSNINLAWPQKKFVGYYKISRHYKWALDQIFVTMKYMAAIIVEDDLDVSPDFFEYFSATYPILQSDPNLWCVSAWNDNGKEGMVSDEAELLYRTDFFPGLGWMIERKLWLELRNTWPEAFWDDWMRHPAQRKGRECIRPEICRTSTFGRKGVSKGLYFDKHLKYIKLNTVFVPFTKIDLSYLEKNKYDATFTKMVYSAPLLSPEEVRNGAQPTSSVVRVEYTTKDSFKRIAALLGIMDDFKAGVPRAAYRGVVSFMFRGRRVFLTPPSSWSGYDTSWT</sequence>
<dbReference type="EC" id="2.4.1.101" evidence="17 20"/>
<comment type="cofactor">
    <cofactor evidence="20">
        <name>Mn(2+)</name>
        <dbReference type="ChEBI" id="CHEBI:29035"/>
    </cofactor>
    <text evidence="20">The cofactor is mostly bound to the substrate.</text>
</comment>
<evidence type="ECO:0000256" key="14">
    <source>
        <dbReference type="ARBA" id="ARBA00023157"/>
    </source>
</evidence>
<evidence type="ECO:0000256" key="1">
    <source>
        <dbReference type="ARBA" id="ARBA00004323"/>
    </source>
</evidence>
<evidence type="ECO:0000256" key="2">
    <source>
        <dbReference type="ARBA" id="ARBA00004556"/>
    </source>
</evidence>
<gene>
    <name evidence="21" type="ORF">CUNI_LOCUS7708</name>
</gene>
<comment type="pathway">
    <text evidence="3 20">Protein modification; protein glycosylation.</text>
</comment>
<proteinExistence type="inferred from homology"/>
<evidence type="ECO:0000256" key="9">
    <source>
        <dbReference type="ARBA" id="ARBA00022723"/>
    </source>
</evidence>
<dbReference type="FunFam" id="3.10.180.20:FF:000001">
    <property type="entry name" value="alpha-1,3-mannosyl-glycoprotein 2-beta-N-acetylglucosaminyltransferase"/>
    <property type="match status" value="1"/>
</dbReference>
<evidence type="ECO:0000256" key="20">
    <source>
        <dbReference type="RuleBase" id="RU368119"/>
    </source>
</evidence>
<keyword evidence="15 20" id="KW-0464">Manganese</keyword>
<dbReference type="OrthoDB" id="440755at2759"/>
<dbReference type="GO" id="GO:0048471">
    <property type="term" value="C:perinuclear region of cytoplasm"/>
    <property type="evidence" value="ECO:0007669"/>
    <property type="project" value="UniProtKB-SubCell"/>
</dbReference>
<evidence type="ECO:0000256" key="6">
    <source>
        <dbReference type="ARBA" id="ARBA00022676"/>
    </source>
</evidence>
<dbReference type="GO" id="GO:0003827">
    <property type="term" value="F:alpha-1,3-mannosylglycoprotein 2-beta-N-acetylglucosaminyltransferase activity"/>
    <property type="evidence" value="ECO:0007669"/>
    <property type="project" value="UniProtKB-UniRule"/>
</dbReference>
<organism evidence="21 22">
    <name type="scientific">Candidula unifasciata</name>
    <dbReference type="NCBI Taxonomy" id="100452"/>
    <lineage>
        <taxon>Eukaryota</taxon>
        <taxon>Metazoa</taxon>
        <taxon>Spiralia</taxon>
        <taxon>Lophotrochozoa</taxon>
        <taxon>Mollusca</taxon>
        <taxon>Gastropoda</taxon>
        <taxon>Heterobranchia</taxon>
        <taxon>Euthyneura</taxon>
        <taxon>Panpulmonata</taxon>
        <taxon>Eupulmonata</taxon>
        <taxon>Stylommatophora</taxon>
        <taxon>Helicina</taxon>
        <taxon>Helicoidea</taxon>
        <taxon>Geomitridae</taxon>
        <taxon>Candidula</taxon>
    </lineage>
</organism>
<dbReference type="EMBL" id="CAJHNH020001233">
    <property type="protein sequence ID" value="CAG5122150.1"/>
    <property type="molecule type" value="Genomic_DNA"/>
</dbReference>
<evidence type="ECO:0000256" key="10">
    <source>
        <dbReference type="ARBA" id="ARBA00022968"/>
    </source>
</evidence>
<evidence type="ECO:0000256" key="4">
    <source>
        <dbReference type="ARBA" id="ARBA00006492"/>
    </source>
</evidence>
<reference evidence="21" key="1">
    <citation type="submission" date="2021-04" db="EMBL/GenBank/DDBJ databases">
        <authorList>
            <consortium name="Molecular Ecology Group"/>
        </authorList>
    </citation>
    <scope>NUCLEOTIDE SEQUENCE</scope>
</reference>
<keyword evidence="22" id="KW-1185">Reference proteome</keyword>
<comment type="catalytic activity">
    <reaction evidence="19 20">
        <text>N(4)-(alpha-D-Man-(1-&gt;3)-[alpha-D-Man-(1-&gt;3)-[alpha-D-Man-(1-&gt;6)]-alpha-D-Man-(1-&gt;6)]-beta-D-Man-(1-&gt;4)-beta-D-GlcNAc-(1-&gt;4)-beta-D-GlcNAc)-L-asparaginyl-[protein] (N-glucan mannose isomer 5A1,2) + UDP-N-acetyl-alpha-D-glucosamine = N(4)-{beta-D-GlcNAc-(1-&gt;2)-alpha-D-Man-(1-&gt;3)-[alpha-D-Man-(1-&gt;3)-[alpha-D-Man-(1-&gt;6)]-alpha-D-Man-(1-&gt;6)]-beta-D-Man-(1-&gt;4)-beta-D-GlcNAc-(1-&gt;4)-beta-D-GlcNAc}-L-asparaginyl-[protein] + UDP + H(+)</text>
        <dbReference type="Rhea" id="RHEA:11456"/>
        <dbReference type="Rhea" id="RHEA-COMP:14367"/>
        <dbReference type="Rhea" id="RHEA-COMP:14368"/>
        <dbReference type="ChEBI" id="CHEBI:15378"/>
        <dbReference type="ChEBI" id="CHEBI:57705"/>
        <dbReference type="ChEBI" id="CHEBI:58223"/>
        <dbReference type="ChEBI" id="CHEBI:59087"/>
        <dbReference type="ChEBI" id="CHEBI:60625"/>
        <dbReference type="EC" id="2.4.1.101"/>
    </reaction>
</comment>
<dbReference type="Gene3D" id="3.90.550.10">
    <property type="entry name" value="Spore Coat Polysaccharide Biosynthesis Protein SpsA, Chain A"/>
    <property type="match status" value="1"/>
</dbReference>
<dbReference type="PANTHER" id="PTHR10468">
    <property type="entry name" value="PROTEIN O-LINKED-MANNOSE BETA-1,2-N-ACETYLGLUCOSAMINYLTRANSFERASE 1/ALPHA-1,3-MANNOSYL-GLYCOPROTEIN 2-BETA-N-ACETYLGLUCOSAMINYLTRANSFERASE"/>
    <property type="match status" value="1"/>
</dbReference>
<evidence type="ECO:0000256" key="16">
    <source>
        <dbReference type="ARBA" id="ARBA00037706"/>
    </source>
</evidence>
<keyword evidence="8 20" id="KW-0812">Transmembrane</keyword>
<dbReference type="Gene3D" id="3.10.180.20">
    <property type="entry name" value="N-Acetylglucosaminyltransferase I, Domain 2"/>
    <property type="match status" value="1"/>
</dbReference>
<evidence type="ECO:0000256" key="19">
    <source>
        <dbReference type="ARBA" id="ARBA00049421"/>
    </source>
</evidence>
<protein>
    <recommendedName>
        <fullName evidence="17 20">Alpha-1,3-mannosyl-glycoprotein 2-beta-N-acetylglucosaminyltransferase</fullName>
        <shortName evidence="20">GNT-I</shortName>
        <shortName evidence="20">GlcNAc-T I</shortName>
        <ecNumber evidence="17 20">2.4.1.101</ecNumber>
    </recommendedName>
    <alternativeName>
        <fullName evidence="18 20">N-glycosyl-oligosaccharide-glycoprotein N-acetylglucosaminyltransferase I</fullName>
    </alternativeName>
</protein>
<evidence type="ECO:0000256" key="15">
    <source>
        <dbReference type="ARBA" id="ARBA00023211"/>
    </source>
</evidence>
<keyword evidence="6 20" id="KW-0328">Glycosyltransferase</keyword>
<feature type="transmembrane region" description="Helical" evidence="20">
    <location>
        <begin position="12"/>
        <end position="33"/>
    </location>
</feature>
<keyword evidence="14" id="KW-1015">Disulfide bond</keyword>
<name>A0A8S3Z3H6_9EUPU</name>
<evidence type="ECO:0000256" key="5">
    <source>
        <dbReference type="ARBA" id="ARBA00022490"/>
    </source>
</evidence>
<keyword evidence="13 20" id="KW-0472">Membrane</keyword>
<evidence type="ECO:0000313" key="21">
    <source>
        <dbReference type="EMBL" id="CAG5122150.1"/>
    </source>
</evidence>
<keyword evidence="9 20" id="KW-0479">Metal-binding</keyword>
<keyword evidence="10 20" id="KW-0735">Signal-anchor</keyword>
<dbReference type="CDD" id="cd02514">
    <property type="entry name" value="GT13_GLCNAC-TI"/>
    <property type="match status" value="1"/>
</dbReference>
<evidence type="ECO:0000256" key="11">
    <source>
        <dbReference type="ARBA" id="ARBA00022989"/>
    </source>
</evidence>
<evidence type="ECO:0000256" key="12">
    <source>
        <dbReference type="ARBA" id="ARBA00023034"/>
    </source>
</evidence>
<evidence type="ECO:0000256" key="17">
    <source>
        <dbReference type="ARBA" id="ARBA00038949"/>
    </source>
</evidence>
<dbReference type="InterPro" id="IPR029044">
    <property type="entry name" value="Nucleotide-diphossugar_trans"/>
</dbReference>